<reference evidence="2" key="2">
    <citation type="submission" date="2021-01" db="EMBL/GenBank/DDBJ databases">
        <authorList>
            <person name="Hahn C.R."/>
            <person name="Youssef N.H."/>
            <person name="Elshahed M."/>
        </authorList>
    </citation>
    <scope>NUCLEOTIDE SEQUENCE</scope>
    <source>
        <strain evidence="2">Zod_Metabat.24</strain>
    </source>
</reference>
<gene>
    <name evidence="2" type="ORF">JW984_07930</name>
</gene>
<dbReference type="Pfam" id="PF09834">
    <property type="entry name" value="DUF2061"/>
    <property type="match status" value="1"/>
</dbReference>
<dbReference type="InterPro" id="IPR018638">
    <property type="entry name" value="DUF2061_membrane"/>
</dbReference>
<protein>
    <submittedName>
        <fullName evidence="2">DUF2061 domain-containing protein</fullName>
    </submittedName>
</protein>
<dbReference type="AlphaFoldDB" id="A0A9D8PP51"/>
<name>A0A9D8PP51_9DELT</name>
<evidence type="ECO:0000313" key="2">
    <source>
        <dbReference type="EMBL" id="MBN1573108.1"/>
    </source>
</evidence>
<comment type="caution">
    <text evidence="2">The sequence shown here is derived from an EMBL/GenBank/DDBJ whole genome shotgun (WGS) entry which is preliminary data.</text>
</comment>
<evidence type="ECO:0000259" key="1">
    <source>
        <dbReference type="Pfam" id="PF09834"/>
    </source>
</evidence>
<evidence type="ECO:0000313" key="3">
    <source>
        <dbReference type="Proteomes" id="UP000809273"/>
    </source>
</evidence>
<accession>A0A9D8PP51</accession>
<reference evidence="2" key="1">
    <citation type="journal article" date="2021" name="Environ. Microbiol.">
        <title>Genomic characterization of three novel Desulfobacterota classes expand the metabolic and phylogenetic diversity of the phylum.</title>
        <authorList>
            <person name="Murphy C.L."/>
            <person name="Biggerstaff J."/>
            <person name="Eichhorn A."/>
            <person name="Ewing E."/>
            <person name="Shahan R."/>
            <person name="Soriano D."/>
            <person name="Stewart S."/>
            <person name="VanMol K."/>
            <person name="Walker R."/>
            <person name="Walters P."/>
            <person name="Elshahed M.S."/>
            <person name="Youssef N.H."/>
        </authorList>
    </citation>
    <scope>NUCLEOTIDE SEQUENCE</scope>
    <source>
        <strain evidence="2">Zod_Metabat.24</strain>
    </source>
</reference>
<dbReference type="Proteomes" id="UP000809273">
    <property type="component" value="Unassembled WGS sequence"/>
</dbReference>
<organism evidence="2 3">
    <name type="scientific">Candidatus Zymogenus saltonus</name>
    <dbReference type="NCBI Taxonomy" id="2844893"/>
    <lineage>
        <taxon>Bacteria</taxon>
        <taxon>Deltaproteobacteria</taxon>
        <taxon>Candidatus Zymogenia</taxon>
        <taxon>Candidatus Zymogeniales</taxon>
        <taxon>Candidatus Zymogenaceae</taxon>
        <taxon>Candidatus Zymogenus</taxon>
    </lineage>
</organism>
<feature type="domain" description="DUF2061" evidence="1">
    <location>
        <begin position="11"/>
        <end position="62"/>
    </location>
</feature>
<sequence length="101" mass="12157">MIKTERRYRSILKTVSWRIFATMTTITIVYLFTERIVLSLEIGMVEVVSKMILYYFHERVWNLVTLGKWNHPLSYIKIDKELNEKDKEIILNSLKELGYIE</sequence>
<dbReference type="EMBL" id="JAFGIX010000039">
    <property type="protein sequence ID" value="MBN1573108.1"/>
    <property type="molecule type" value="Genomic_DNA"/>
</dbReference>
<proteinExistence type="predicted"/>